<dbReference type="EMBL" id="KV441390">
    <property type="protein sequence ID" value="OAF60881.1"/>
    <property type="molecule type" value="Genomic_DNA"/>
</dbReference>
<organism evidence="2">
    <name type="scientific">Pseudogymnoascus destructans</name>
    <dbReference type="NCBI Taxonomy" id="655981"/>
    <lineage>
        <taxon>Eukaryota</taxon>
        <taxon>Fungi</taxon>
        <taxon>Dikarya</taxon>
        <taxon>Ascomycota</taxon>
        <taxon>Pezizomycotina</taxon>
        <taxon>Leotiomycetes</taxon>
        <taxon>Thelebolales</taxon>
        <taxon>Thelebolaceae</taxon>
        <taxon>Pseudogymnoascus</taxon>
    </lineage>
</organism>
<reference evidence="2" key="1">
    <citation type="submission" date="2016-03" db="EMBL/GenBank/DDBJ databases">
        <title>Updated assembly of Pseudogymnoascus destructans, the fungus causing white-nose syndrome of bats.</title>
        <authorList>
            <person name="Palmer J.M."/>
            <person name="Drees K.P."/>
            <person name="Foster J.T."/>
            <person name="Lindner D.L."/>
        </authorList>
    </citation>
    <scope>NUCLEOTIDE SEQUENCE [LARGE SCALE GENOMIC DNA]</scope>
    <source>
        <strain evidence="2">20631-21</strain>
    </source>
</reference>
<feature type="region of interest" description="Disordered" evidence="1">
    <location>
        <begin position="1"/>
        <end position="45"/>
    </location>
</feature>
<protein>
    <submittedName>
        <fullName evidence="2">Uncharacterized protein</fullName>
    </submittedName>
</protein>
<proteinExistence type="predicted"/>
<dbReference type="GeneID" id="36285643"/>
<sequence>MADEASNQRRKRCLADESADQSPTSWSEGVRTRNRPKRDQRMSPKKVAEIVETLVKALNKRKRQTLNKVGSSRSPEWYKAMAKELNAKPSDPVATDKSDIEQELRSGSSILVLESTPSRRSHCRALLCLRHKLTGIINIESDYRFNLKDLTGRRAGDLSHHLRTAGLKDDSLPPDG</sequence>
<evidence type="ECO:0000256" key="1">
    <source>
        <dbReference type="SAM" id="MobiDB-lite"/>
    </source>
</evidence>
<name>A0A177AHW7_9PEZI</name>
<dbReference type="Proteomes" id="UP000077154">
    <property type="component" value="Unassembled WGS sequence"/>
</dbReference>
<evidence type="ECO:0000313" key="2">
    <source>
        <dbReference type="EMBL" id="OAF60881.1"/>
    </source>
</evidence>
<dbReference type="AlphaFoldDB" id="A0A177AHW7"/>
<dbReference type="VEuPathDB" id="FungiDB:GMDG_08612"/>
<dbReference type="eggNOG" id="ENOG502TAF2">
    <property type="taxonomic scope" value="Eukaryota"/>
</dbReference>
<dbReference type="OrthoDB" id="3437876at2759"/>
<accession>A0A177AHW7</accession>
<dbReference type="RefSeq" id="XP_024326162.1">
    <property type="nucleotide sequence ID" value="XM_024466222.1"/>
</dbReference>
<gene>
    <name evidence="2" type="ORF">VC83_02562</name>
</gene>